<feature type="compositionally biased region" description="Basic residues" evidence="2">
    <location>
        <begin position="543"/>
        <end position="555"/>
    </location>
</feature>
<feature type="region of interest" description="Disordered" evidence="2">
    <location>
        <begin position="1501"/>
        <end position="1523"/>
    </location>
</feature>
<feature type="region of interest" description="Disordered" evidence="2">
    <location>
        <begin position="147"/>
        <end position="170"/>
    </location>
</feature>
<feature type="region of interest" description="Disordered" evidence="2">
    <location>
        <begin position="315"/>
        <end position="399"/>
    </location>
</feature>
<feature type="compositionally biased region" description="Basic and acidic residues" evidence="2">
    <location>
        <begin position="516"/>
        <end position="539"/>
    </location>
</feature>
<feature type="compositionally biased region" description="Low complexity" evidence="2">
    <location>
        <begin position="1259"/>
        <end position="1278"/>
    </location>
</feature>
<feature type="compositionally biased region" description="Polar residues" evidence="2">
    <location>
        <begin position="353"/>
        <end position="372"/>
    </location>
</feature>
<evidence type="ECO:0000313" key="3">
    <source>
        <dbReference type="EMBL" id="CAD6504105.1"/>
    </source>
</evidence>
<feature type="region of interest" description="Disordered" evidence="2">
    <location>
        <begin position="1598"/>
        <end position="1629"/>
    </location>
</feature>
<feature type="region of interest" description="Disordered" evidence="2">
    <location>
        <begin position="504"/>
        <end position="585"/>
    </location>
</feature>
<proteinExistence type="predicted"/>
<feature type="coiled-coil region" evidence="1">
    <location>
        <begin position="1527"/>
        <end position="1561"/>
    </location>
</feature>
<feature type="compositionally biased region" description="Polar residues" evidence="2">
    <location>
        <begin position="504"/>
        <end position="514"/>
    </location>
</feature>
<dbReference type="Proteomes" id="UP000683417">
    <property type="component" value="Unassembled WGS sequence"/>
</dbReference>
<evidence type="ECO:0000256" key="1">
    <source>
        <dbReference type="SAM" id="Coils"/>
    </source>
</evidence>
<feature type="compositionally biased region" description="Polar residues" evidence="2">
    <location>
        <begin position="575"/>
        <end position="585"/>
    </location>
</feature>
<feature type="compositionally biased region" description="Polar residues" evidence="2">
    <location>
        <begin position="1461"/>
        <end position="1485"/>
    </location>
</feature>
<feature type="compositionally biased region" description="Basic and acidic residues" evidence="2">
    <location>
        <begin position="374"/>
        <end position="384"/>
    </location>
</feature>
<dbReference type="InterPro" id="IPR053268">
    <property type="entry name" value="Woronin_anchor"/>
</dbReference>
<dbReference type="PANTHER" id="PTHR40641:SF2">
    <property type="entry name" value="INVOLUCRIN REPEAT PROTEIN"/>
    <property type="match status" value="1"/>
</dbReference>
<evidence type="ECO:0000313" key="4">
    <source>
        <dbReference type="Proteomes" id="UP000683417"/>
    </source>
</evidence>
<comment type="caution">
    <text evidence="3">The sequence shown here is derived from an EMBL/GenBank/DDBJ whole genome shotgun (WGS) entry which is preliminary data.</text>
</comment>
<feature type="coiled-coil region" evidence="1">
    <location>
        <begin position="1645"/>
        <end position="1679"/>
    </location>
</feature>
<evidence type="ECO:0000256" key="2">
    <source>
        <dbReference type="SAM" id="MobiDB-lite"/>
    </source>
</evidence>
<feature type="region of interest" description="Disordered" evidence="2">
    <location>
        <begin position="1449"/>
        <end position="1486"/>
    </location>
</feature>
<keyword evidence="1" id="KW-0175">Coiled coil</keyword>
<gene>
    <name evidence="3" type="ORF">BGTH12_LOCUS5463</name>
</gene>
<name>A0A9W4DA36_BLUGR</name>
<dbReference type="EMBL" id="CAJHIT010000008">
    <property type="protein sequence ID" value="CAD6504105.1"/>
    <property type="molecule type" value="Genomic_DNA"/>
</dbReference>
<sequence length="1987" mass="224625">MEEHNKHSAQDSANLSKFDVSENKKLSDSFKSYHKRDQKNETSFSDADGEIGDNSVSLEYVQEDTIEGSRHEDKQKALKFVSVSNDQAEIPTNISPSDTSDNNILKKDLEVKPLKVLECKSYTTLPHKDQVLDLVIKKEDGLTNLREQSVGASDTEQDCKRSSVSSTGKQLNEINCNDDLKISDNSAKHLSLKKSSDRIQDQINANSKSDPSPSIQDYYGDNLSLMFETRAVNQDQAQREMNDEQTSNSNIYDQIITDKINTNIVEKSLGSSKIHNNVENLQVDSKNLAPGEKLYETVELQENTLCQDTNSQLSLSRKYDQSRLNSDAETPRIKPRNTIKGNKAARPERSRSKNLSSNNQHINDSEVTSASTVPEKKRFEESSSKKFGTKTSTPLDNSNEDNMALLLKFSIEEDVGKKFSDMTTSSKANFPVNPVTKESSVNKEKEDESLVMSNQLATYQDKYPQTNLSSIGNSEKISQSIRNIAPNQNLLIKDKNIMQVNDTISTSMDSSGSLPKTKETIIKKETPEALKRDSEEKNGNRPISKKKARKGKRNQKNGISTPVDEIKYSSPLADPSQSSECNPTAGSKDLVECNVEFGNPAQDLTWGQFLQVRKNPTKDAENQKVVSIKGNNEIFDQVAKSIGTIPDQYTCIKHQGSVIGRWGPQELDEIMSKIKNKNKEQFYTSIPNTTDITVEYEADLLNIEEPKALKLVALRCVKNQIEIDISQIETFFSFSSIKSASGLDVRKKFLRLFQPSFTTLLAPEQVSKEFSIIKFEIDDKGKEEPRISQYNGISTISPDKFLIVDKVIANGIESLDINYKIPGLNYLSIDRYLQSERLEIPWKKFYTEASRHYNGRLDLLNNLRISSTTEKYMMFQFTTDLKFDLNFNTIRSISNSSIGKYLYNICGAIFETNLGDKTSHKSSSLDDSMQKCKISLFSSDGRSAGSLWSFEIRIFSGISSSNMMQISEVQINQVLNRSSLDLKSRLAVILPANQEILLKDGEKIQDFNPKLPLNATNLEYTSLLNRNVSTMPEKVEKNKYGVNSLEILSFCQGNKIRIMEESYISGQLELHSFWKAIPISLMKSLTIYWSNSSDFQSQFPCNNSESKFQKLTKNASITPFNSSIINSGMSLPSTKLPETHINNTEISELNKCYKITQIPARINEISKIRSLDTLAIIETPMNYSDKYKFGPYMQKSCNETEFYIESCQLFESLLESHQGYHSDGEDQSQKPLSLKTSLRMPTSVEKGKTLSDDMEETQKSITTSISKSHTESQSSSHKIAPHTIHSLSIGKIENFSDPGYSSLHRAEDKYANIRHTPSLQGSMIVRRLDKDLPGSRIQRSDGKIESPKFIESDSSEYPQIRKSKRKTYAELTTFQPKAHNIVAGTRNLVAGTVLERTALQGCAITRKLNVDQLTSIQTQRSISEVSRSSNCEPASFASTRHISTCTSFRGSEAQTSRDLRSLSQPTSKLKLTHQPSPSHIANPQANEGRVRVKDMADVFDGVGEGRLSSPRSPTRPPSMRRRQSMKVLDLECKIEQLVEQNRALVEKVELAEKTAKQYTQKAVHEKVVEIESLTHAIDWFKKEVSRLKELNEGLKSAGSKIARQQNDRVESLETDNVHSGQENQLKRDSHRRISTKDEIALQTAISDKNKEIAILCAELDRAKQKIRDLQKQILVSKTNNTEFFVVRDEDYFDRACQQLCQHVQQWVLRFSKFSDMKACRLTDKINNDKTVNRLQSAILDGSDVDLYLSDRIKRRDIFMSIVMTMIWEFIFTRYLFGMDREQRQKLKTLEKILSEVGPASAVHLWRVTTLTLLSRRSAFAQQRVLDTQAVVHTIIETLSEILPPPSSLEEKVREQLTRVINEAANLSVEMRCQKSEYMMLPPLQPEREPNGNVTRKVYFNARLMNERSGETLSNKELEDKKSIVRIVLFPLVVKKGDSRGEGEEETVVCPAQVLVARPKKTVHYSDEVHSRVSTKSSFPMTEVGSVV</sequence>
<protein>
    <submittedName>
        <fullName evidence="3">BgTH12-05842</fullName>
    </submittedName>
</protein>
<feature type="region of interest" description="Disordered" evidence="2">
    <location>
        <begin position="1219"/>
        <end position="1281"/>
    </location>
</feature>
<feature type="compositionally biased region" description="Basic and acidic residues" evidence="2">
    <location>
        <begin position="1219"/>
        <end position="1228"/>
    </location>
</feature>
<organism evidence="3 4">
    <name type="scientific">Blumeria graminis f. sp. triticale</name>
    <dbReference type="NCBI Taxonomy" id="1689686"/>
    <lineage>
        <taxon>Eukaryota</taxon>
        <taxon>Fungi</taxon>
        <taxon>Dikarya</taxon>
        <taxon>Ascomycota</taxon>
        <taxon>Pezizomycotina</taxon>
        <taxon>Leotiomycetes</taxon>
        <taxon>Erysiphales</taxon>
        <taxon>Erysiphaceae</taxon>
        <taxon>Blumeria</taxon>
    </lineage>
</organism>
<dbReference type="PANTHER" id="PTHR40641">
    <property type="entry name" value="INVOLUCRIN REPEAT PROTEIN (AFU_ORTHOLOGUE AFUA_2G08060)"/>
    <property type="match status" value="1"/>
</dbReference>
<feature type="compositionally biased region" description="Polar residues" evidence="2">
    <location>
        <begin position="1229"/>
        <end position="1240"/>
    </location>
</feature>
<accession>A0A9W4DA36</accession>
<reference evidence="3" key="1">
    <citation type="submission" date="2020-10" db="EMBL/GenBank/DDBJ databases">
        <authorList>
            <person name="Muller C M."/>
        </authorList>
    </citation>
    <scope>NUCLEOTIDE SEQUENCE</scope>
    <source>
        <strain evidence="3">THUN-12</strain>
    </source>
</reference>
<feature type="region of interest" description="Disordered" evidence="2">
    <location>
        <begin position="29"/>
        <end position="53"/>
    </location>
</feature>
<feature type="region of interest" description="Disordered" evidence="2">
    <location>
        <begin position="1"/>
        <end position="20"/>
    </location>
</feature>